<proteinExistence type="predicted"/>
<reference evidence="1" key="1">
    <citation type="submission" date="2010-06" db="EMBL/GenBank/DDBJ databases">
        <authorList>
            <person name="Muzny D."/>
            <person name="Qin X."/>
            <person name="Buhay C."/>
            <person name="Dugan-Rocha S."/>
            <person name="Ding Y."/>
            <person name="Chen G."/>
            <person name="Hawes A."/>
            <person name="Holder M."/>
            <person name="Jhangiani S."/>
            <person name="Johnson A."/>
            <person name="Khan Z."/>
            <person name="Li Z."/>
            <person name="Liu W."/>
            <person name="Liu X."/>
            <person name="Perez L."/>
            <person name="Shen H."/>
            <person name="Wang Q."/>
            <person name="Watt J."/>
            <person name="Xi L."/>
            <person name="Xin Y."/>
            <person name="Zhou J."/>
            <person name="Deng J."/>
            <person name="Jiang H."/>
            <person name="Liu Y."/>
            <person name="Qu J."/>
            <person name="Song X.-Z."/>
            <person name="Zhang L."/>
            <person name="Villasana D."/>
            <person name="Johnson A."/>
            <person name="Liu J."/>
            <person name="Liyanage D."/>
            <person name="Lorensuhewa L."/>
            <person name="Robinson T."/>
            <person name="Song A."/>
            <person name="Song B.-B."/>
            <person name="Dinh H."/>
            <person name="Thornton R."/>
            <person name="Coyle M."/>
            <person name="Francisco L."/>
            <person name="Jackson L."/>
            <person name="Javaid M."/>
            <person name="Korchina V."/>
            <person name="Kovar C."/>
            <person name="Mata R."/>
            <person name="Mathew T."/>
            <person name="Ngo R."/>
            <person name="Nguyen L."/>
            <person name="Nguyen N."/>
            <person name="Okwuonu G."/>
            <person name="Ongeri F."/>
            <person name="Pham C."/>
            <person name="Simmons D."/>
            <person name="Wilczek-Boney K."/>
            <person name="Hale W."/>
            <person name="Jakkamsetti A."/>
            <person name="Pham P."/>
            <person name="Ruth R."/>
            <person name="San Lucas F."/>
            <person name="Warren J."/>
            <person name="Zhang J."/>
            <person name="Zhao Z."/>
            <person name="Zhou C."/>
            <person name="Zhu D."/>
            <person name="Lee S."/>
            <person name="Bess C."/>
            <person name="Blankenburg K."/>
            <person name="Forbes L."/>
            <person name="Fu Q."/>
            <person name="Gubbala S."/>
            <person name="Hirani K."/>
            <person name="Jayaseelan J.C."/>
            <person name="Lara F."/>
            <person name="Munidasa M."/>
            <person name="Palculict T."/>
            <person name="Patil S."/>
            <person name="Pu L.-L."/>
            <person name="Saada N."/>
            <person name="Tang L."/>
            <person name="Weissenberger G."/>
            <person name="Zhu Y."/>
            <person name="Hemphill L."/>
            <person name="Shang Y."/>
            <person name="Youmans B."/>
            <person name="Ayvaz T."/>
            <person name="Ross M."/>
            <person name="Santibanez J."/>
            <person name="Aqrawi P."/>
            <person name="Gross S."/>
            <person name="Joshi V."/>
            <person name="Fowler G."/>
            <person name="Nazareth L."/>
            <person name="Reid J."/>
            <person name="Worley K."/>
            <person name="Petrosino J."/>
            <person name="Highlander S."/>
            <person name="Gibbs R."/>
        </authorList>
    </citation>
    <scope>NUCLEOTIDE SEQUENCE [LARGE SCALE GENOMIC DNA]</scope>
    <source>
        <strain evidence="1">ATCC 35910</strain>
    </source>
</reference>
<keyword evidence="2" id="KW-1185">Reference proteome</keyword>
<evidence type="ECO:0000313" key="2">
    <source>
        <dbReference type="Proteomes" id="UP000002969"/>
    </source>
</evidence>
<accession>A0ABN0AQB7</accession>
<comment type="caution">
    <text evidence="1">The sequence shown here is derived from an EMBL/GenBank/DDBJ whole genome shotgun (WGS) entry which is preliminary data.</text>
</comment>
<organism evidence="1 2">
    <name type="scientific">Chryseobacterium gleum ATCC 35910</name>
    <dbReference type="NCBI Taxonomy" id="525257"/>
    <lineage>
        <taxon>Bacteria</taxon>
        <taxon>Pseudomonadati</taxon>
        <taxon>Bacteroidota</taxon>
        <taxon>Flavobacteriia</taxon>
        <taxon>Flavobacteriales</taxon>
        <taxon>Weeksellaceae</taxon>
        <taxon>Chryseobacterium group</taxon>
        <taxon>Chryseobacterium</taxon>
    </lineage>
</organism>
<gene>
    <name evidence="1" type="ORF">HMPREF0204_14338</name>
</gene>
<name>A0ABN0AQB7_CHRGE</name>
<protein>
    <submittedName>
        <fullName evidence="1">Uncharacterized protein</fullName>
    </submittedName>
</protein>
<sequence length="48" mass="5877">MQFRLSSIGFNMFSNMELKYITNKRNKNKTWLSKNKTFRLRLKVYSNV</sequence>
<dbReference type="EMBL" id="ACKQ02000007">
    <property type="protein sequence ID" value="EFK35269.1"/>
    <property type="molecule type" value="Genomic_DNA"/>
</dbReference>
<evidence type="ECO:0000313" key="1">
    <source>
        <dbReference type="EMBL" id="EFK35269.1"/>
    </source>
</evidence>
<dbReference type="Proteomes" id="UP000002969">
    <property type="component" value="Unassembled WGS sequence"/>
</dbReference>